<dbReference type="PATRIC" id="fig|251221.4.peg.3428"/>
<organism evidence="2 3">
    <name type="scientific">Gloeobacter violaceus (strain ATCC 29082 / PCC 7421)</name>
    <dbReference type="NCBI Taxonomy" id="251221"/>
    <lineage>
        <taxon>Bacteria</taxon>
        <taxon>Bacillati</taxon>
        <taxon>Cyanobacteriota</taxon>
        <taxon>Cyanophyceae</taxon>
        <taxon>Gloeobacterales</taxon>
        <taxon>Gloeobacteraceae</taxon>
        <taxon>Gloeobacter</taxon>
    </lineage>
</organism>
<dbReference type="OrthoDB" id="5768410at2"/>
<dbReference type="AlphaFoldDB" id="Q7NFY2"/>
<dbReference type="InterPro" id="IPR011335">
    <property type="entry name" value="Restrct_endonuc-II-like"/>
</dbReference>
<dbReference type="HOGENOM" id="CLU_098557_1_0_3"/>
<dbReference type="RefSeq" id="WP_011143381.1">
    <property type="nucleotide sequence ID" value="NC_005125.1"/>
</dbReference>
<feature type="domain" description="Putative restriction endonuclease" evidence="1">
    <location>
        <begin position="24"/>
        <end position="164"/>
    </location>
</feature>
<dbReference type="EMBL" id="BA000045">
    <property type="protein sequence ID" value="BAC91333.1"/>
    <property type="molecule type" value="Genomic_DNA"/>
</dbReference>
<reference evidence="2 3" key="2">
    <citation type="journal article" date="2003" name="DNA Res.">
        <title>Complete genome structure of Gloeobacter violaceus PCC 7421, a cyanobacterium that lacks thylakoids (supplement).</title>
        <authorList>
            <person name="Nakamura Y."/>
            <person name="Kaneko T."/>
            <person name="Sato S."/>
            <person name="Mimuro M."/>
            <person name="Miyashita H."/>
            <person name="Tsuchiya T."/>
            <person name="Sasamoto S."/>
            <person name="Watanabe A."/>
            <person name="Kawashima K."/>
            <person name="Kishida Y."/>
            <person name="Kiyokawa C."/>
            <person name="Kohara M."/>
            <person name="Matsumoto M."/>
            <person name="Matsuno A."/>
            <person name="Nakazaki N."/>
            <person name="Shimpo S."/>
            <person name="Takeuchi C."/>
            <person name="Yamada M."/>
            <person name="Tabata S."/>
        </authorList>
    </citation>
    <scope>NUCLEOTIDE SEQUENCE [LARGE SCALE GENOMIC DNA]</scope>
    <source>
        <strain evidence="3">ATCC 29082 / PCC 7421</strain>
    </source>
</reference>
<sequence>MGRDLLEPVSDASEQRIVLAGVSWKEYEILGATLGHRPGLRMIYLEGVLEIITTSREHEALKKIIARLLEVYALQRDIPLFSCGSPTYRREAAARGLEPDESYCLGQRREFPDLAIEVVITSGGIDKLEVYRGLGVQEVWFWQEGRFSLHGLEQGRYVTLSGSRLLADLDLAMLARFVNPDNEPRAVKAFRDTLREVR</sequence>
<dbReference type="SUPFAM" id="SSF52980">
    <property type="entry name" value="Restriction endonuclease-like"/>
    <property type="match status" value="1"/>
</dbReference>
<dbReference type="InParanoid" id="Q7NFY2"/>
<keyword evidence="3" id="KW-1185">Reference proteome</keyword>
<dbReference type="CDD" id="cd06260">
    <property type="entry name" value="DUF820-like"/>
    <property type="match status" value="1"/>
</dbReference>
<dbReference type="InterPro" id="IPR008538">
    <property type="entry name" value="Uma2"/>
</dbReference>
<evidence type="ECO:0000313" key="3">
    <source>
        <dbReference type="Proteomes" id="UP000000557"/>
    </source>
</evidence>
<dbReference type="Gene3D" id="3.90.1570.10">
    <property type="entry name" value="tt1808, chain A"/>
    <property type="match status" value="1"/>
</dbReference>
<dbReference type="PhylomeDB" id="Q7NFY2"/>
<gene>
    <name evidence="2" type="ordered locus">glr3392</name>
</gene>
<reference evidence="2 3" key="1">
    <citation type="journal article" date="2003" name="DNA Res.">
        <title>Complete genome structure of Gloeobacter violaceus PCC 7421, a cyanobacterium that lacks thylakoids.</title>
        <authorList>
            <person name="Nakamura Y."/>
            <person name="Kaneko T."/>
            <person name="Sato S."/>
            <person name="Mimuro M."/>
            <person name="Miyashita H."/>
            <person name="Tsuchiya T."/>
            <person name="Sasamoto S."/>
            <person name="Watanabe A."/>
            <person name="Kawashima K."/>
            <person name="Kishida Y."/>
            <person name="Kiyokawa C."/>
            <person name="Kohara M."/>
            <person name="Matsumoto M."/>
            <person name="Matsuno A."/>
            <person name="Nakazaki N."/>
            <person name="Shimpo S."/>
            <person name="Takeuchi C."/>
            <person name="Yamada M."/>
            <person name="Tabata S."/>
        </authorList>
    </citation>
    <scope>NUCLEOTIDE SEQUENCE [LARGE SCALE GENOMIC DNA]</scope>
    <source>
        <strain evidence="3">ATCC 29082 / PCC 7421</strain>
    </source>
</reference>
<dbReference type="Proteomes" id="UP000000557">
    <property type="component" value="Chromosome"/>
</dbReference>
<dbReference type="PANTHER" id="PTHR47152:SF4">
    <property type="entry name" value="SLR0445 PROTEIN"/>
    <property type="match status" value="1"/>
</dbReference>
<dbReference type="STRING" id="251221.gene:10760904"/>
<dbReference type="KEGG" id="gvi:glr3392"/>
<dbReference type="EnsemblBacteria" id="BAC91333">
    <property type="protein sequence ID" value="BAC91333"/>
    <property type="gene ID" value="BAC91333"/>
</dbReference>
<name>Q7NFY2_GLOVI</name>
<protein>
    <submittedName>
        <fullName evidence="2">Glr3392 protein</fullName>
    </submittedName>
</protein>
<evidence type="ECO:0000259" key="1">
    <source>
        <dbReference type="Pfam" id="PF05685"/>
    </source>
</evidence>
<evidence type="ECO:0000313" key="2">
    <source>
        <dbReference type="EMBL" id="BAC91333.1"/>
    </source>
</evidence>
<accession>Q7NFY2</accession>
<dbReference type="PANTHER" id="PTHR47152">
    <property type="entry name" value="SLR2084 PROTEIN-RELATED"/>
    <property type="match status" value="1"/>
</dbReference>
<dbReference type="InterPro" id="IPR012296">
    <property type="entry name" value="Nuclease_put_TT1808"/>
</dbReference>
<dbReference type="Pfam" id="PF05685">
    <property type="entry name" value="Uma2"/>
    <property type="match status" value="1"/>
</dbReference>
<proteinExistence type="predicted"/>
<dbReference type="eggNOG" id="COG4636">
    <property type="taxonomic scope" value="Bacteria"/>
</dbReference>